<dbReference type="EMBL" id="JBBMFS010000001">
    <property type="protein sequence ID" value="MEQ2553785.1"/>
    <property type="molecule type" value="Genomic_DNA"/>
</dbReference>
<reference evidence="2" key="1">
    <citation type="submission" date="2024-03" db="EMBL/GenBank/DDBJ databases">
        <title>Human intestinal bacterial collection.</title>
        <authorList>
            <person name="Pauvert C."/>
            <person name="Hitch T.C.A."/>
            <person name="Clavel T."/>
        </authorList>
    </citation>
    <scope>NUCLEOTIDE SEQUENCE [LARGE SCALE GENOMIC DNA]</scope>
    <source>
        <strain evidence="2">CLA-AA-H89B</strain>
    </source>
</reference>
<evidence type="ECO:0000313" key="2">
    <source>
        <dbReference type="EMBL" id="MEQ2553785.1"/>
    </source>
</evidence>
<dbReference type="InterPro" id="IPR025536">
    <property type="entry name" value="DUF4422"/>
</dbReference>
<evidence type="ECO:0000313" key="3">
    <source>
        <dbReference type="Proteomes" id="UP001546774"/>
    </source>
</evidence>
<comment type="caution">
    <text evidence="2">The sequence shown here is derived from an EMBL/GenBank/DDBJ whole genome shotgun (WGS) entry which is preliminary data.</text>
</comment>
<feature type="domain" description="DUF4422" evidence="1">
    <location>
        <begin position="4"/>
        <end position="213"/>
    </location>
</feature>
<dbReference type="Pfam" id="PF14393">
    <property type="entry name" value="DUF4422"/>
    <property type="match status" value="1"/>
</dbReference>
<accession>A0ABV1H258</accession>
<organism evidence="2 3">
    <name type="scientific">Lachnospira intestinalis</name>
    <dbReference type="NCBI Taxonomy" id="3133158"/>
    <lineage>
        <taxon>Bacteria</taxon>
        <taxon>Bacillati</taxon>
        <taxon>Bacillota</taxon>
        <taxon>Clostridia</taxon>
        <taxon>Lachnospirales</taxon>
        <taxon>Lachnospiraceae</taxon>
        <taxon>Lachnospira</taxon>
    </lineage>
</organism>
<name>A0ABV1H258_9FIRM</name>
<proteinExistence type="predicted"/>
<sequence length="368" mass="43146">MLVKIYTMTHKKFDVPNDPMYVPLQVGAEGKEPLGYVRDNTGENISALNCYYSELTGVYWIWKNDTESDIVGVCHYRRYLLNEKGVMFRKEEIEKLLSEYDCLTSRLLTLDFSYHYGFSDNHNVRDLDVTGEVIREKYPEDYPLFEKLVHENHTYFGNICVMKKPLFDAYCAWLFDIFAEVRKRINIDSYDSYHKRVFGFVSEFLLYVWVTKHKLRAYECMVGMIGEKAETKEMKQRLADYFAEKDIVGAKQYFMEMYTKRPDVLMEASDITGDLRICMQIIATAERELATTGGSILDRSCTFEDYMHLFKTLNGIVRRYCVGRQTTKDKEMLAKLHLSEEAVYVSVLAFCKEKEKTAEILNQINMDI</sequence>
<dbReference type="Proteomes" id="UP001546774">
    <property type="component" value="Unassembled WGS sequence"/>
</dbReference>
<evidence type="ECO:0000259" key="1">
    <source>
        <dbReference type="Pfam" id="PF14393"/>
    </source>
</evidence>
<protein>
    <submittedName>
        <fullName evidence="2">DUF4422 domain-containing protein</fullName>
    </submittedName>
</protein>
<gene>
    <name evidence="2" type="ORF">WMO37_01980</name>
</gene>
<keyword evidence="3" id="KW-1185">Reference proteome</keyword>